<dbReference type="PATRIC" id="fig|545.12.peg.4921"/>
<gene>
    <name evidence="5" type="primary">fimH_2</name>
    <name evidence="5" type="ORF">BN1086_04886</name>
</gene>
<evidence type="ECO:0000259" key="4">
    <source>
        <dbReference type="Pfam" id="PF09160"/>
    </source>
</evidence>
<reference evidence="5" key="1">
    <citation type="submission" date="2014-06" db="EMBL/GenBank/DDBJ databases">
        <authorList>
            <person name="Urmite Genomes Urmite Genomes"/>
        </authorList>
    </citation>
    <scope>NUCLEOTIDE SEQUENCE</scope>
</reference>
<dbReference type="InterPro" id="IPR008966">
    <property type="entry name" value="Adhesion_dom_sf"/>
</dbReference>
<evidence type="ECO:0000313" key="5">
    <source>
        <dbReference type="EMBL" id="CDZ86635.1"/>
    </source>
</evidence>
<dbReference type="PANTHER" id="PTHR33420:SF14">
    <property type="entry name" value="TYPE 1 FIMBRIN D-MANNOSE SPECIFIC ADHESIN"/>
    <property type="match status" value="1"/>
</dbReference>
<feature type="domain" description="FimH mannose-binding" evidence="4">
    <location>
        <begin position="68"/>
        <end position="195"/>
    </location>
</feature>
<dbReference type="EMBL" id="LK931337">
    <property type="protein sequence ID" value="CDZ86635.1"/>
    <property type="molecule type" value="Genomic_DNA"/>
</dbReference>
<dbReference type="CDD" id="cd10466">
    <property type="entry name" value="FimH_man-bind"/>
    <property type="match status" value="1"/>
</dbReference>
<organism evidence="5">
    <name type="scientific">Citrobacter koseri</name>
    <name type="common">Citrobacter diversus</name>
    <dbReference type="NCBI Taxonomy" id="545"/>
    <lineage>
        <taxon>Bacteria</taxon>
        <taxon>Pseudomonadati</taxon>
        <taxon>Pseudomonadota</taxon>
        <taxon>Gammaproteobacteria</taxon>
        <taxon>Enterobacterales</taxon>
        <taxon>Enterobacteriaceae</taxon>
        <taxon>Citrobacter</taxon>
    </lineage>
</organism>
<dbReference type="PANTHER" id="PTHR33420">
    <property type="entry name" value="FIMBRIAL SUBUNIT ELFA-RELATED"/>
    <property type="match status" value="1"/>
</dbReference>
<comment type="subcellular location">
    <subcellularLocation>
        <location evidence="1">Fimbrium</location>
    </subcellularLocation>
</comment>
<evidence type="ECO:0000256" key="3">
    <source>
        <dbReference type="ARBA" id="ARBA00023263"/>
    </source>
</evidence>
<dbReference type="InterPro" id="IPR050263">
    <property type="entry name" value="Bact_Fimbrial_Adh_Pro"/>
</dbReference>
<dbReference type="GO" id="GO:0009289">
    <property type="term" value="C:pilus"/>
    <property type="evidence" value="ECO:0007669"/>
    <property type="project" value="UniProtKB-SubCell"/>
</dbReference>
<dbReference type="InterPro" id="IPR036937">
    <property type="entry name" value="Adhesion_dom_fimbrial_sf"/>
</dbReference>
<dbReference type="InterPro" id="IPR015243">
    <property type="entry name" value="FimH_man-bd"/>
</dbReference>
<protein>
    <submittedName>
        <fullName evidence="5">Fimbrial adhesin FimH</fullName>
    </submittedName>
</protein>
<sequence length="344" mass="36826">MKKIRSQLSFRYYIYKKTGVQDMYFILHKRRIFSLFIFAILTLFLMTYSSATRAFICQDITGTVIGDGGAASGTTSKVYVNLDPQIQANENLVVDLSSSISCQNTDPTQYVDWVALDAGTNYIGSLGNFTGTVQYYGSSYHLPFNSRSNTVKYADKGYIPWNTKLFLSPTSAASGVVISQGDLIAIVKLYKAPSTDPKTGAVNGAPNSLSWNIYANNDVVIPTGGCDVSARDVTVTLPDYPGSAIVPVTVRCAKNQNLAYYLSGTTTDSQNSIFVNSSSSTPAKGIGVQMMRNGSVVSANTNVSLGTVGTSPVNLGMTATYARTGGQVTAGNLQSVIGVTFVYE</sequence>
<proteinExistence type="inferred from homology"/>
<comment type="similarity">
    <text evidence="2">Belongs to the fimbrial protein family.</text>
</comment>
<dbReference type="GO" id="GO:0043709">
    <property type="term" value="P:cell adhesion involved in single-species biofilm formation"/>
    <property type="evidence" value="ECO:0007669"/>
    <property type="project" value="TreeGrafter"/>
</dbReference>
<dbReference type="SUPFAM" id="SSF49401">
    <property type="entry name" value="Bacterial adhesins"/>
    <property type="match status" value="2"/>
</dbReference>
<evidence type="ECO:0000256" key="1">
    <source>
        <dbReference type="ARBA" id="ARBA00004561"/>
    </source>
</evidence>
<dbReference type="AlphaFoldDB" id="A0A078LIK4"/>
<accession>A0A078LIK4</accession>
<evidence type="ECO:0000256" key="2">
    <source>
        <dbReference type="ARBA" id="ARBA00006671"/>
    </source>
</evidence>
<dbReference type="Pfam" id="PF09160">
    <property type="entry name" value="FimH_man-bind"/>
    <property type="match status" value="1"/>
</dbReference>
<dbReference type="Gene3D" id="2.60.40.1090">
    <property type="entry name" value="Fimbrial-type adhesion domain"/>
    <property type="match status" value="2"/>
</dbReference>
<keyword evidence="3" id="KW-0281">Fimbrium</keyword>
<name>A0A078LIK4_CITKO</name>